<dbReference type="GO" id="GO:0016747">
    <property type="term" value="F:acyltransferase activity, transferring groups other than amino-acyl groups"/>
    <property type="evidence" value="ECO:0007669"/>
    <property type="project" value="InterPro"/>
</dbReference>
<sequence>MTDLLNLRSAEMADAERLLEWRNDPATREASHNQDVISLDVHIEWLSNSLNKPDQRQLWIAEIDGVAVGTCRADRVENAWELSWTVAPEVRGKGVAYQMLSKLVRSFDESLVAQVKADNFGSLKVAERVGFVLDKQEGSVLFYVYPKTSFIAG</sequence>
<dbReference type="InterPro" id="IPR051531">
    <property type="entry name" value="N-acetyltransferase"/>
</dbReference>
<dbReference type="InterPro" id="IPR016181">
    <property type="entry name" value="Acyl_CoA_acyltransferase"/>
</dbReference>
<evidence type="ECO:0000259" key="1">
    <source>
        <dbReference type="PROSITE" id="PS51186"/>
    </source>
</evidence>
<dbReference type="Gene3D" id="3.40.630.30">
    <property type="match status" value="1"/>
</dbReference>
<name>A6W1K5_MARMS</name>
<keyword evidence="2" id="KW-0808">Transferase</keyword>
<dbReference type="SUPFAM" id="SSF55729">
    <property type="entry name" value="Acyl-CoA N-acyltransferases (Nat)"/>
    <property type="match status" value="1"/>
</dbReference>
<dbReference type="Pfam" id="PF13302">
    <property type="entry name" value="Acetyltransf_3"/>
    <property type="match status" value="1"/>
</dbReference>
<dbReference type="CDD" id="cd04301">
    <property type="entry name" value="NAT_SF"/>
    <property type="match status" value="1"/>
</dbReference>
<evidence type="ECO:0000313" key="2">
    <source>
        <dbReference type="EMBL" id="ABR72584.1"/>
    </source>
</evidence>
<proteinExistence type="predicted"/>
<dbReference type="KEGG" id="mmw:Mmwyl1_3683"/>
<protein>
    <submittedName>
        <fullName evidence="2">GCN5-related N-acetyltransferase</fullName>
    </submittedName>
</protein>
<dbReference type="STRING" id="400668.Mmwyl1_3683"/>
<accession>A6W1K5</accession>
<feature type="domain" description="N-acetyltransferase" evidence="1">
    <location>
        <begin position="5"/>
        <end position="153"/>
    </location>
</feature>
<dbReference type="EMBL" id="CP000749">
    <property type="protein sequence ID" value="ABR72584.1"/>
    <property type="molecule type" value="Genomic_DNA"/>
</dbReference>
<dbReference type="PROSITE" id="PS51186">
    <property type="entry name" value="GNAT"/>
    <property type="match status" value="1"/>
</dbReference>
<gene>
    <name evidence="2" type="ordered locus">Mmwyl1_3683</name>
</gene>
<dbReference type="PANTHER" id="PTHR43792">
    <property type="entry name" value="GNAT FAMILY, PUTATIVE (AFU_ORTHOLOGUE AFUA_3G00765)-RELATED-RELATED"/>
    <property type="match status" value="1"/>
</dbReference>
<reference evidence="2" key="1">
    <citation type="submission" date="2007-06" db="EMBL/GenBank/DDBJ databases">
        <title>Complete sequence of Marinomonas sp. MWYL1.</title>
        <authorList>
            <consortium name="US DOE Joint Genome Institute"/>
            <person name="Copeland A."/>
            <person name="Lucas S."/>
            <person name="Lapidus A."/>
            <person name="Barry K."/>
            <person name="Glavina del Rio T."/>
            <person name="Dalin E."/>
            <person name="Tice H."/>
            <person name="Pitluck S."/>
            <person name="Kiss H."/>
            <person name="Brettin T."/>
            <person name="Bruce D."/>
            <person name="Detter J.C."/>
            <person name="Han C."/>
            <person name="Schmutz J."/>
            <person name="Larimer F."/>
            <person name="Land M."/>
            <person name="Hauser L."/>
            <person name="Kyrpides N."/>
            <person name="Kim E."/>
            <person name="Johnston A.W.B."/>
            <person name="Todd J.D."/>
            <person name="Rogers R."/>
            <person name="Wexler M."/>
            <person name="Bond P.L."/>
            <person name="Li Y."/>
            <person name="Richardson P."/>
        </authorList>
    </citation>
    <scope>NUCLEOTIDE SEQUENCE [LARGE SCALE GENOMIC DNA]</scope>
    <source>
        <strain evidence="2">MWYL1</strain>
    </source>
</reference>
<dbReference type="eggNOG" id="COG1247">
    <property type="taxonomic scope" value="Bacteria"/>
</dbReference>
<dbReference type="InterPro" id="IPR000182">
    <property type="entry name" value="GNAT_dom"/>
</dbReference>
<dbReference type="HOGENOM" id="CLU_013985_29_0_6"/>
<dbReference type="AlphaFoldDB" id="A6W1K5"/>
<dbReference type="OrthoDB" id="5358891at2"/>
<organism evidence="2">
    <name type="scientific">Marinomonas sp. (strain MWYL1)</name>
    <dbReference type="NCBI Taxonomy" id="400668"/>
    <lineage>
        <taxon>Bacteria</taxon>
        <taxon>Pseudomonadati</taxon>
        <taxon>Pseudomonadota</taxon>
        <taxon>Gammaproteobacteria</taxon>
        <taxon>Oceanospirillales</taxon>
        <taxon>Oceanospirillaceae</taxon>
        <taxon>Marinomonas</taxon>
    </lineage>
</organism>